<feature type="transmembrane region" description="Helical" evidence="7">
    <location>
        <begin position="104"/>
        <end position="123"/>
    </location>
</feature>
<feature type="domain" description="ABC transmembrane type-1" evidence="8">
    <location>
        <begin position="27"/>
        <end position="225"/>
    </location>
</feature>
<evidence type="ECO:0000256" key="4">
    <source>
        <dbReference type="ARBA" id="ARBA00022692"/>
    </source>
</evidence>
<evidence type="ECO:0000313" key="9">
    <source>
        <dbReference type="EMBL" id="GAA0919144.1"/>
    </source>
</evidence>
<proteinExistence type="inferred from homology"/>
<feature type="transmembrane region" description="Helical" evidence="7">
    <location>
        <begin position="76"/>
        <end position="97"/>
    </location>
</feature>
<feature type="transmembrane region" description="Helical" evidence="7">
    <location>
        <begin position="160"/>
        <end position="182"/>
    </location>
</feature>
<evidence type="ECO:0000256" key="3">
    <source>
        <dbReference type="ARBA" id="ARBA00022475"/>
    </source>
</evidence>
<dbReference type="InterPro" id="IPR051322">
    <property type="entry name" value="AA_ABC_Transporter_Permease"/>
</dbReference>
<feature type="transmembrane region" description="Helical" evidence="7">
    <location>
        <begin position="129"/>
        <end position="148"/>
    </location>
</feature>
<protein>
    <submittedName>
        <fullName evidence="9">ABC transporter permease</fullName>
    </submittedName>
</protein>
<evidence type="ECO:0000256" key="2">
    <source>
        <dbReference type="ARBA" id="ARBA00022448"/>
    </source>
</evidence>
<keyword evidence="6 7" id="KW-0472">Membrane</keyword>
<dbReference type="EMBL" id="BAAAHP010000003">
    <property type="protein sequence ID" value="GAA0919144.1"/>
    <property type="molecule type" value="Genomic_DNA"/>
</dbReference>
<dbReference type="PANTHER" id="PTHR30450:SF1">
    <property type="entry name" value="D-METHIONINE TRANSPORT SYSTEM PERMEASE PROTEIN METI-RELATED"/>
    <property type="match status" value="1"/>
</dbReference>
<keyword evidence="5 7" id="KW-1133">Transmembrane helix</keyword>
<evidence type="ECO:0000313" key="10">
    <source>
        <dbReference type="Proteomes" id="UP001499967"/>
    </source>
</evidence>
<reference evidence="10" key="1">
    <citation type="journal article" date="2019" name="Int. J. Syst. Evol. Microbiol.">
        <title>The Global Catalogue of Microorganisms (GCM) 10K type strain sequencing project: providing services to taxonomists for standard genome sequencing and annotation.</title>
        <authorList>
            <consortium name="The Broad Institute Genomics Platform"/>
            <consortium name="The Broad Institute Genome Sequencing Center for Infectious Disease"/>
            <person name="Wu L."/>
            <person name="Ma J."/>
        </authorList>
    </citation>
    <scope>NUCLEOTIDE SEQUENCE [LARGE SCALE GENOMIC DNA]</scope>
    <source>
        <strain evidence="10">JCM 11117</strain>
    </source>
</reference>
<evidence type="ECO:0000256" key="6">
    <source>
        <dbReference type="ARBA" id="ARBA00023136"/>
    </source>
</evidence>
<accession>A0ABP3ZBN2</accession>
<dbReference type="PANTHER" id="PTHR30450">
    <property type="entry name" value="ABC TRANSPORTER PERMEASE"/>
    <property type="match status" value="1"/>
</dbReference>
<comment type="subcellular location">
    <subcellularLocation>
        <location evidence="1 7">Cell membrane</location>
        <topology evidence="1 7">Multi-pass membrane protein</topology>
    </subcellularLocation>
</comment>
<feature type="transmembrane region" description="Helical" evidence="7">
    <location>
        <begin position="31"/>
        <end position="56"/>
    </location>
</feature>
<keyword evidence="2 7" id="KW-0813">Transport</keyword>
<dbReference type="Pfam" id="PF00528">
    <property type="entry name" value="BPD_transp_1"/>
    <property type="match status" value="1"/>
</dbReference>
<dbReference type="InterPro" id="IPR035906">
    <property type="entry name" value="MetI-like_sf"/>
</dbReference>
<gene>
    <name evidence="9" type="ORF">GCM10009559_01050</name>
</gene>
<evidence type="ECO:0000256" key="1">
    <source>
        <dbReference type="ARBA" id="ARBA00004651"/>
    </source>
</evidence>
<evidence type="ECO:0000256" key="5">
    <source>
        <dbReference type="ARBA" id="ARBA00022989"/>
    </source>
</evidence>
<evidence type="ECO:0000259" key="8">
    <source>
        <dbReference type="PROSITE" id="PS50928"/>
    </source>
</evidence>
<dbReference type="PROSITE" id="PS50928">
    <property type="entry name" value="ABC_TM1"/>
    <property type="match status" value="1"/>
</dbReference>
<dbReference type="InterPro" id="IPR000515">
    <property type="entry name" value="MetI-like"/>
</dbReference>
<organism evidence="9 10">
    <name type="scientific">Pseudonocardia zijingensis</name>
    <dbReference type="NCBI Taxonomy" id="153376"/>
    <lineage>
        <taxon>Bacteria</taxon>
        <taxon>Bacillati</taxon>
        <taxon>Actinomycetota</taxon>
        <taxon>Actinomycetes</taxon>
        <taxon>Pseudonocardiales</taxon>
        <taxon>Pseudonocardiaceae</taxon>
        <taxon>Pseudonocardia</taxon>
    </lineage>
</organism>
<keyword evidence="10" id="KW-1185">Reference proteome</keyword>
<keyword evidence="4 7" id="KW-0812">Transmembrane</keyword>
<dbReference type="CDD" id="cd06261">
    <property type="entry name" value="TM_PBP2"/>
    <property type="match status" value="1"/>
</dbReference>
<dbReference type="SUPFAM" id="SSF161098">
    <property type="entry name" value="MetI-like"/>
    <property type="match status" value="1"/>
</dbReference>
<evidence type="ECO:0000256" key="7">
    <source>
        <dbReference type="RuleBase" id="RU363032"/>
    </source>
</evidence>
<keyword evidence="3" id="KW-1003">Cell membrane</keyword>
<comment type="similarity">
    <text evidence="7">Belongs to the binding-protein-dependent transport system permease family.</text>
</comment>
<name>A0ABP3ZBN2_9PSEU</name>
<dbReference type="Gene3D" id="1.10.3720.10">
    <property type="entry name" value="MetI-like"/>
    <property type="match status" value="1"/>
</dbReference>
<dbReference type="RefSeq" id="WP_379589727.1">
    <property type="nucleotide sequence ID" value="NZ_BAAAHP010000003.1"/>
</dbReference>
<comment type="caution">
    <text evidence="9">The sequence shown here is derived from an EMBL/GenBank/DDBJ whole genome shotgun (WGS) entry which is preliminary data.</text>
</comment>
<sequence length="236" mass="24411">MTVDVLAQSAREPTPWGEVVELLVPATGETLYMVGVSTVLAAVFGIPLGVLLHLTAPGGLHPRPTVHRVLGAIVDLGRAMPFLVLLVLLLSVTRFLVGSTIGPTAAIVPLAVGAVPFVGRLVQNVLAEVHVAVVEAAVTTGATTLKIVRSVLLRESVPALIGAIGVTAIALVGYSAMAGVVGGGGLGDVAVRIGYQRFDSRVLWATVIVLAVLTSIVQLGFSFAARRLDRRRHATA</sequence>
<feature type="transmembrane region" description="Helical" evidence="7">
    <location>
        <begin position="202"/>
        <end position="224"/>
    </location>
</feature>
<dbReference type="Proteomes" id="UP001499967">
    <property type="component" value="Unassembled WGS sequence"/>
</dbReference>